<feature type="region of interest" description="Disordered" evidence="5">
    <location>
        <begin position="97"/>
        <end position="122"/>
    </location>
</feature>
<comment type="caution">
    <text evidence="7">The sequence shown here is derived from an EMBL/GenBank/DDBJ whole genome shotgun (WGS) entry which is preliminary data.</text>
</comment>
<evidence type="ECO:0000313" key="8">
    <source>
        <dbReference type="Proteomes" id="UP001322138"/>
    </source>
</evidence>
<feature type="compositionally biased region" description="Basic and acidic residues" evidence="5">
    <location>
        <begin position="179"/>
        <end position="197"/>
    </location>
</feature>
<feature type="compositionally biased region" description="Basic and acidic residues" evidence="5">
    <location>
        <begin position="113"/>
        <end position="122"/>
    </location>
</feature>
<dbReference type="PROSITE" id="PS50089">
    <property type="entry name" value="ZF_RING_2"/>
    <property type="match status" value="1"/>
</dbReference>
<keyword evidence="2 4" id="KW-0863">Zinc-finger</keyword>
<evidence type="ECO:0000256" key="5">
    <source>
        <dbReference type="SAM" id="MobiDB-lite"/>
    </source>
</evidence>
<name>A0ABR0FIH4_9PEZI</name>
<feature type="domain" description="RING-type" evidence="6">
    <location>
        <begin position="128"/>
        <end position="173"/>
    </location>
</feature>
<keyword evidence="1" id="KW-0479">Metal-binding</keyword>
<proteinExistence type="predicted"/>
<organism evidence="7 8">
    <name type="scientific">Podospora bellae-mahoneyi</name>
    <dbReference type="NCBI Taxonomy" id="2093777"/>
    <lineage>
        <taxon>Eukaryota</taxon>
        <taxon>Fungi</taxon>
        <taxon>Dikarya</taxon>
        <taxon>Ascomycota</taxon>
        <taxon>Pezizomycotina</taxon>
        <taxon>Sordariomycetes</taxon>
        <taxon>Sordariomycetidae</taxon>
        <taxon>Sordariales</taxon>
        <taxon>Podosporaceae</taxon>
        <taxon>Podospora</taxon>
    </lineage>
</organism>
<feature type="region of interest" description="Disordered" evidence="5">
    <location>
        <begin position="1"/>
        <end position="27"/>
    </location>
</feature>
<keyword evidence="3" id="KW-0862">Zinc</keyword>
<dbReference type="GeneID" id="87898444"/>
<gene>
    <name evidence="7" type="ORF">QC761_406860</name>
</gene>
<dbReference type="InterPro" id="IPR001841">
    <property type="entry name" value="Znf_RING"/>
</dbReference>
<feature type="region of interest" description="Disordered" evidence="5">
    <location>
        <begin position="179"/>
        <end position="212"/>
    </location>
</feature>
<evidence type="ECO:0000256" key="2">
    <source>
        <dbReference type="ARBA" id="ARBA00022771"/>
    </source>
</evidence>
<evidence type="ECO:0000259" key="6">
    <source>
        <dbReference type="PROSITE" id="PS50089"/>
    </source>
</evidence>
<evidence type="ECO:0000313" key="7">
    <source>
        <dbReference type="EMBL" id="KAK4643594.1"/>
    </source>
</evidence>
<dbReference type="Pfam" id="PF13639">
    <property type="entry name" value="zf-RING_2"/>
    <property type="match status" value="1"/>
</dbReference>
<dbReference type="SUPFAM" id="SSF57850">
    <property type="entry name" value="RING/U-box"/>
    <property type="match status" value="1"/>
</dbReference>
<dbReference type="Proteomes" id="UP001322138">
    <property type="component" value="Unassembled WGS sequence"/>
</dbReference>
<dbReference type="PANTHER" id="PTHR15710">
    <property type="entry name" value="E3 UBIQUITIN-PROTEIN LIGASE PRAJA"/>
    <property type="match status" value="1"/>
</dbReference>
<dbReference type="InterPro" id="IPR013083">
    <property type="entry name" value="Znf_RING/FYVE/PHD"/>
</dbReference>
<feature type="compositionally biased region" description="Acidic residues" evidence="5">
    <location>
        <begin position="198"/>
        <end position="212"/>
    </location>
</feature>
<dbReference type="PANTHER" id="PTHR15710:SF243">
    <property type="entry name" value="E3 UBIQUITIN-PROTEIN LIGASE PRAJA-2 ISOFORM X1"/>
    <property type="match status" value="1"/>
</dbReference>
<sequence>MASQYEGKLPTVEHNIKTPPPPTRRRQIDMSTFTSHLTSTITPDNITNPHSIPNPVDLSAAFRLVQDQFLTLASSAPSQENQSFLLSLAQSLEEDTLHPPTSLEGTSQEFVDSLDRVPRKSLSPDDKCPICMENFLDDPYCLVAELPCRGRHRLDLECVGPWLRTKGTCPCCRADLGERKKRKEAEEREKEKGKKQEVEEEEEEDDMDGLYA</sequence>
<dbReference type="EMBL" id="JAFFGZ010000006">
    <property type="protein sequence ID" value="KAK4643594.1"/>
    <property type="molecule type" value="Genomic_DNA"/>
</dbReference>
<dbReference type="Gene3D" id="3.30.40.10">
    <property type="entry name" value="Zinc/RING finger domain, C3HC4 (zinc finger)"/>
    <property type="match status" value="1"/>
</dbReference>
<protein>
    <recommendedName>
        <fullName evidence="6">RING-type domain-containing protein</fullName>
    </recommendedName>
</protein>
<evidence type="ECO:0000256" key="1">
    <source>
        <dbReference type="ARBA" id="ARBA00022723"/>
    </source>
</evidence>
<accession>A0ABR0FIH4</accession>
<reference evidence="7 8" key="1">
    <citation type="journal article" date="2023" name="bioRxiv">
        <title>High-quality genome assemblies of four members of thePodospora anserinaspecies complex.</title>
        <authorList>
            <person name="Ament-Velasquez S.L."/>
            <person name="Vogan A.A."/>
            <person name="Wallerman O."/>
            <person name="Hartmann F."/>
            <person name="Gautier V."/>
            <person name="Silar P."/>
            <person name="Giraud T."/>
            <person name="Johannesson H."/>
        </authorList>
    </citation>
    <scope>NUCLEOTIDE SEQUENCE [LARGE SCALE GENOMIC DNA]</scope>
    <source>
        <strain evidence="7 8">CBS 112042</strain>
    </source>
</reference>
<evidence type="ECO:0000256" key="3">
    <source>
        <dbReference type="ARBA" id="ARBA00022833"/>
    </source>
</evidence>
<evidence type="ECO:0000256" key="4">
    <source>
        <dbReference type="PROSITE-ProRule" id="PRU00175"/>
    </source>
</evidence>
<dbReference type="RefSeq" id="XP_062732570.1">
    <property type="nucleotide sequence ID" value="XM_062878962.1"/>
</dbReference>
<keyword evidence="8" id="KW-1185">Reference proteome</keyword>